<dbReference type="InterPro" id="IPR000727">
    <property type="entry name" value="T_SNARE_dom"/>
</dbReference>
<feature type="domain" description="T-SNARE coiled-coil homology" evidence="3">
    <location>
        <begin position="127"/>
        <end position="189"/>
    </location>
</feature>
<gene>
    <name evidence="4" type="ORF">GGQ57_002735</name>
</gene>
<dbReference type="RefSeq" id="WP_183671180.1">
    <property type="nucleotide sequence ID" value="NZ_BMPB01000005.1"/>
</dbReference>
<feature type="coiled-coil region" evidence="1">
    <location>
        <begin position="5"/>
        <end position="39"/>
    </location>
</feature>
<keyword evidence="5" id="KW-1185">Reference proteome</keyword>
<evidence type="ECO:0000313" key="5">
    <source>
        <dbReference type="Proteomes" id="UP000533637"/>
    </source>
</evidence>
<accession>A0ABR6KN42</accession>
<feature type="coiled-coil region" evidence="1">
    <location>
        <begin position="102"/>
        <end position="160"/>
    </location>
</feature>
<evidence type="ECO:0000256" key="2">
    <source>
        <dbReference type="SAM" id="Phobius"/>
    </source>
</evidence>
<keyword evidence="2" id="KW-0812">Transmembrane</keyword>
<organism evidence="4 5">
    <name type="scientific">Parabacteroides faecis</name>
    <dbReference type="NCBI Taxonomy" id="1217282"/>
    <lineage>
        <taxon>Bacteria</taxon>
        <taxon>Pseudomonadati</taxon>
        <taxon>Bacteroidota</taxon>
        <taxon>Bacteroidia</taxon>
        <taxon>Bacteroidales</taxon>
        <taxon>Tannerellaceae</taxon>
        <taxon>Parabacteroides</taxon>
    </lineage>
</organism>
<evidence type="ECO:0000259" key="3">
    <source>
        <dbReference type="PROSITE" id="PS50192"/>
    </source>
</evidence>
<protein>
    <submittedName>
        <fullName evidence="4">Chromosome segregation ATPase</fullName>
    </submittedName>
</protein>
<keyword evidence="2" id="KW-0472">Membrane</keyword>
<dbReference type="EMBL" id="JACHOC010000005">
    <property type="protein sequence ID" value="MBB4622826.1"/>
    <property type="molecule type" value="Genomic_DNA"/>
</dbReference>
<evidence type="ECO:0000256" key="1">
    <source>
        <dbReference type="SAM" id="Coils"/>
    </source>
</evidence>
<dbReference type="Proteomes" id="UP000533637">
    <property type="component" value="Unassembled WGS sequence"/>
</dbReference>
<dbReference type="PROSITE" id="PS50192">
    <property type="entry name" value="T_SNARE"/>
    <property type="match status" value="1"/>
</dbReference>
<sequence>MDYNINNALENLEKNLQKVDSAREQVEKTVNAYSQLQGKVEVCTNCFHDLVSSVEALISIAKEHRNFISTEMNSSLVSIKESCDKINKSFDDSCGKAASNFEEKATKSVIQLNENIDSLKRQISGLDSIEKSFALSMDQIRSLKIKIENIAENLDSSQSSQDDLLNAIDNNVNECKRMIETVTKGLLRKQEELQTLIGTKSSEVSSCINESSSKTQKLLSESKDSITQQNNINAKMIAKSHKLIYCIIALIVIDIVMHFII</sequence>
<evidence type="ECO:0000313" key="4">
    <source>
        <dbReference type="EMBL" id="MBB4622826.1"/>
    </source>
</evidence>
<keyword evidence="2" id="KW-1133">Transmembrane helix</keyword>
<name>A0ABR6KN42_9BACT</name>
<comment type="caution">
    <text evidence="4">The sequence shown here is derived from an EMBL/GenBank/DDBJ whole genome shotgun (WGS) entry which is preliminary data.</text>
</comment>
<proteinExistence type="predicted"/>
<feature type="transmembrane region" description="Helical" evidence="2">
    <location>
        <begin position="243"/>
        <end position="260"/>
    </location>
</feature>
<keyword evidence="1" id="KW-0175">Coiled coil</keyword>
<reference evidence="4 5" key="1">
    <citation type="submission" date="2020-08" db="EMBL/GenBank/DDBJ databases">
        <title>Genomic Encyclopedia of Type Strains, Phase IV (KMG-IV): sequencing the most valuable type-strain genomes for metagenomic binning, comparative biology and taxonomic classification.</title>
        <authorList>
            <person name="Goeker M."/>
        </authorList>
    </citation>
    <scope>NUCLEOTIDE SEQUENCE [LARGE SCALE GENOMIC DNA]</scope>
    <source>
        <strain evidence="4 5">DSM 102983</strain>
    </source>
</reference>